<organism evidence="2 3">
    <name type="scientific">Desmophyllum pertusum</name>
    <dbReference type="NCBI Taxonomy" id="174260"/>
    <lineage>
        <taxon>Eukaryota</taxon>
        <taxon>Metazoa</taxon>
        <taxon>Cnidaria</taxon>
        <taxon>Anthozoa</taxon>
        <taxon>Hexacorallia</taxon>
        <taxon>Scleractinia</taxon>
        <taxon>Caryophylliina</taxon>
        <taxon>Caryophylliidae</taxon>
        <taxon>Desmophyllum</taxon>
    </lineage>
</organism>
<evidence type="ECO:0000313" key="2">
    <source>
        <dbReference type="EMBL" id="KAJ7380602.1"/>
    </source>
</evidence>
<gene>
    <name evidence="2" type="ORF">OS493_009069</name>
</gene>
<dbReference type="AlphaFoldDB" id="A0A9W9ZFE2"/>
<dbReference type="EMBL" id="MU826353">
    <property type="protein sequence ID" value="KAJ7380602.1"/>
    <property type="molecule type" value="Genomic_DNA"/>
</dbReference>
<comment type="caution">
    <text evidence="2">The sequence shown here is derived from an EMBL/GenBank/DDBJ whole genome shotgun (WGS) entry which is preliminary data.</text>
</comment>
<name>A0A9W9ZFE2_9CNID</name>
<reference evidence="2" key="1">
    <citation type="submission" date="2023-01" db="EMBL/GenBank/DDBJ databases">
        <title>Genome assembly of the deep-sea coral Lophelia pertusa.</title>
        <authorList>
            <person name="Herrera S."/>
            <person name="Cordes E."/>
        </authorList>
    </citation>
    <scope>NUCLEOTIDE SEQUENCE</scope>
    <source>
        <strain evidence="2">USNM1676648</strain>
        <tissue evidence="2">Polyp</tissue>
    </source>
</reference>
<evidence type="ECO:0000313" key="3">
    <source>
        <dbReference type="Proteomes" id="UP001163046"/>
    </source>
</evidence>
<accession>A0A9W9ZFE2</accession>
<evidence type="ECO:0000256" key="1">
    <source>
        <dbReference type="SAM" id="MobiDB-lite"/>
    </source>
</evidence>
<sequence>MHVDQSPGDLQEASERNKQGTNKELSYRRQLDLEDQGSRTSSNTDAACTIGCFEDAGLPECLRGSWVKASKIADLQGTANHPEQSKQEGSDLFKWSHNPCTVQMEKHRKKPLHLSPQNEGLLKEIFLFVTPSLLDRLISSGIPRGLGKKNKCSVDLNEGDTTIPHGDLADFGERIQAKTIEDANKESIASIRGSLCAQYCLPQPVYGLQRMRQR</sequence>
<proteinExistence type="predicted"/>
<keyword evidence="3" id="KW-1185">Reference proteome</keyword>
<protein>
    <submittedName>
        <fullName evidence="2">Uncharacterized protein</fullName>
    </submittedName>
</protein>
<feature type="region of interest" description="Disordered" evidence="1">
    <location>
        <begin position="1"/>
        <end position="44"/>
    </location>
</feature>
<dbReference type="Proteomes" id="UP001163046">
    <property type="component" value="Unassembled WGS sequence"/>
</dbReference>